<protein>
    <recommendedName>
        <fullName evidence="6">Phosphoenolpyruvate synthase</fullName>
        <ecNumber evidence="5">2.7.9.2</ecNumber>
    </recommendedName>
    <alternativeName>
        <fullName evidence="13">Pyruvate, water dikinase</fullName>
    </alternativeName>
</protein>
<dbReference type="Proteomes" id="UP000034846">
    <property type="component" value="Unassembled WGS sequence"/>
</dbReference>
<evidence type="ECO:0000313" key="16">
    <source>
        <dbReference type="EMBL" id="KKW29407.1"/>
    </source>
</evidence>
<keyword evidence="7" id="KW-0808">Transferase</keyword>
<dbReference type="AlphaFoldDB" id="A0A0G1ZMS0"/>
<evidence type="ECO:0000256" key="2">
    <source>
        <dbReference type="ARBA" id="ARBA00002988"/>
    </source>
</evidence>
<keyword evidence="16" id="KW-0670">Pyruvate</keyword>
<evidence type="ECO:0000256" key="5">
    <source>
        <dbReference type="ARBA" id="ARBA00011996"/>
    </source>
</evidence>
<dbReference type="GO" id="GO:0006094">
    <property type="term" value="P:gluconeogenesis"/>
    <property type="evidence" value="ECO:0007669"/>
    <property type="project" value="UniProtKB-UniPathway"/>
</dbReference>
<dbReference type="EMBL" id="LCRD01000045">
    <property type="protein sequence ID" value="KKW29407.1"/>
    <property type="molecule type" value="Genomic_DNA"/>
</dbReference>
<evidence type="ECO:0000256" key="3">
    <source>
        <dbReference type="ARBA" id="ARBA00004742"/>
    </source>
</evidence>
<evidence type="ECO:0000313" key="17">
    <source>
        <dbReference type="Proteomes" id="UP000034846"/>
    </source>
</evidence>
<comment type="catalytic activity">
    <reaction evidence="14">
        <text>pyruvate + ATP + H2O = phosphoenolpyruvate + AMP + phosphate + 2 H(+)</text>
        <dbReference type="Rhea" id="RHEA:11364"/>
        <dbReference type="ChEBI" id="CHEBI:15361"/>
        <dbReference type="ChEBI" id="CHEBI:15377"/>
        <dbReference type="ChEBI" id="CHEBI:15378"/>
        <dbReference type="ChEBI" id="CHEBI:30616"/>
        <dbReference type="ChEBI" id="CHEBI:43474"/>
        <dbReference type="ChEBI" id="CHEBI:58702"/>
        <dbReference type="ChEBI" id="CHEBI:456215"/>
        <dbReference type="EC" id="2.7.9.2"/>
    </reaction>
</comment>
<dbReference type="GO" id="GO:0008986">
    <property type="term" value="F:pyruvate, water dikinase activity"/>
    <property type="evidence" value="ECO:0007669"/>
    <property type="project" value="UniProtKB-EC"/>
</dbReference>
<dbReference type="SUPFAM" id="SSF56059">
    <property type="entry name" value="Glutathione synthetase ATP-binding domain-like"/>
    <property type="match status" value="1"/>
</dbReference>
<evidence type="ECO:0000256" key="9">
    <source>
        <dbReference type="ARBA" id="ARBA00022741"/>
    </source>
</evidence>
<dbReference type="PANTHER" id="PTHR43030:SF1">
    <property type="entry name" value="PHOSPHOENOLPYRUVATE SYNTHASE"/>
    <property type="match status" value="1"/>
</dbReference>
<evidence type="ECO:0000256" key="1">
    <source>
        <dbReference type="ARBA" id="ARBA00001946"/>
    </source>
</evidence>
<evidence type="ECO:0000259" key="15">
    <source>
        <dbReference type="Pfam" id="PF01326"/>
    </source>
</evidence>
<dbReference type="UniPathway" id="UPA00138"/>
<dbReference type="InterPro" id="IPR006319">
    <property type="entry name" value="PEP_synth"/>
</dbReference>
<evidence type="ECO:0000256" key="10">
    <source>
        <dbReference type="ARBA" id="ARBA00022777"/>
    </source>
</evidence>
<comment type="cofactor">
    <cofactor evidence="1">
        <name>Mg(2+)</name>
        <dbReference type="ChEBI" id="CHEBI:18420"/>
    </cofactor>
</comment>
<keyword evidence="9" id="KW-0547">Nucleotide-binding</keyword>
<dbReference type="PATRIC" id="fig|1618989.3.peg.649"/>
<dbReference type="InterPro" id="IPR013815">
    <property type="entry name" value="ATP_grasp_subdomain_1"/>
</dbReference>
<proteinExistence type="inferred from homology"/>
<evidence type="ECO:0000256" key="6">
    <source>
        <dbReference type="ARBA" id="ARBA00021623"/>
    </source>
</evidence>
<comment type="caution">
    <text evidence="16">The sequence shown here is derived from an EMBL/GenBank/DDBJ whole genome shotgun (WGS) entry which is preliminary data.</text>
</comment>
<accession>A0A0G1ZMS0</accession>
<dbReference type="Gene3D" id="3.30.1490.20">
    <property type="entry name" value="ATP-grasp fold, A domain"/>
    <property type="match status" value="2"/>
</dbReference>
<evidence type="ECO:0000256" key="7">
    <source>
        <dbReference type="ARBA" id="ARBA00022679"/>
    </source>
</evidence>
<name>A0A0G1ZMS0_9BACT</name>
<evidence type="ECO:0000256" key="11">
    <source>
        <dbReference type="ARBA" id="ARBA00022840"/>
    </source>
</evidence>
<dbReference type="InterPro" id="IPR002192">
    <property type="entry name" value="PPDK_AMP/ATP-bd"/>
</dbReference>
<keyword evidence="12" id="KW-0460">Magnesium</keyword>
<dbReference type="PANTHER" id="PTHR43030">
    <property type="entry name" value="PHOSPHOENOLPYRUVATE SYNTHASE"/>
    <property type="match status" value="1"/>
</dbReference>
<keyword evidence="11" id="KW-0067">ATP-binding</keyword>
<dbReference type="EC" id="2.7.9.2" evidence="5"/>
<reference evidence="16 17" key="1">
    <citation type="journal article" date="2015" name="Nature">
        <title>rRNA introns, odd ribosomes, and small enigmatic genomes across a large radiation of phyla.</title>
        <authorList>
            <person name="Brown C.T."/>
            <person name="Hug L.A."/>
            <person name="Thomas B.C."/>
            <person name="Sharon I."/>
            <person name="Castelle C.J."/>
            <person name="Singh A."/>
            <person name="Wilkins M.J."/>
            <person name="Williams K.H."/>
            <person name="Banfield J.F."/>
        </authorList>
    </citation>
    <scope>NUCLEOTIDE SEQUENCE [LARGE SCALE GENOMIC DNA]</scope>
</reference>
<dbReference type="GO" id="GO:0046872">
    <property type="term" value="F:metal ion binding"/>
    <property type="evidence" value="ECO:0007669"/>
    <property type="project" value="UniProtKB-KW"/>
</dbReference>
<evidence type="ECO:0000256" key="13">
    <source>
        <dbReference type="ARBA" id="ARBA00033470"/>
    </source>
</evidence>
<evidence type="ECO:0000256" key="14">
    <source>
        <dbReference type="ARBA" id="ARBA00047700"/>
    </source>
</evidence>
<dbReference type="Pfam" id="PF01326">
    <property type="entry name" value="PPDK_N"/>
    <property type="match status" value="2"/>
</dbReference>
<dbReference type="GO" id="GO:0005524">
    <property type="term" value="F:ATP binding"/>
    <property type="evidence" value="ECO:0007669"/>
    <property type="project" value="UniProtKB-KW"/>
</dbReference>
<gene>
    <name evidence="16" type="ORF">UY72_C0045G0003</name>
</gene>
<organism evidence="16 17">
    <name type="scientific">Candidatus Uhrbacteria bacterium GW2011_GWD2_52_7</name>
    <dbReference type="NCBI Taxonomy" id="1618989"/>
    <lineage>
        <taxon>Bacteria</taxon>
        <taxon>Candidatus Uhriibacteriota</taxon>
    </lineage>
</organism>
<comment type="similarity">
    <text evidence="4">Belongs to the PEP-utilizing enzyme family.</text>
</comment>
<evidence type="ECO:0000256" key="4">
    <source>
        <dbReference type="ARBA" id="ARBA00007837"/>
    </source>
</evidence>
<keyword evidence="8" id="KW-0479">Metal-binding</keyword>
<evidence type="ECO:0000256" key="8">
    <source>
        <dbReference type="ARBA" id="ARBA00022723"/>
    </source>
</evidence>
<comment type="pathway">
    <text evidence="3">Carbohydrate biosynthesis; gluconeogenesis.</text>
</comment>
<dbReference type="Gene3D" id="3.30.470.20">
    <property type="entry name" value="ATP-grasp fold, B domain"/>
    <property type="match status" value="2"/>
</dbReference>
<keyword evidence="10 16" id="KW-0418">Kinase</keyword>
<comment type="function">
    <text evidence="2">Catalyzes the phosphorylation of pyruvate to phosphoenolpyruvate.</text>
</comment>
<evidence type="ECO:0000256" key="12">
    <source>
        <dbReference type="ARBA" id="ARBA00022842"/>
    </source>
</evidence>
<feature type="domain" description="Pyruvate phosphate dikinase AMP/ATP-binding" evidence="15">
    <location>
        <begin position="76"/>
        <end position="220"/>
    </location>
</feature>
<feature type="domain" description="Pyruvate phosphate dikinase AMP/ATP-binding" evidence="15">
    <location>
        <begin position="41"/>
        <end position="70"/>
    </location>
</feature>
<sequence length="269" mass="28980">MCGCQLDMRSASFLLNQTRAIRLSSMHCIRELRELNGQDIALVGGKAASLAEMMRANIPVPPGFVVLADADLTCDEILSAFDRLNVSIVAVRSSATVEDAPDASWAGQFETYLGVTRDGLVDAIQRCRDSAKSARVNAYRAEQGADNSTIAVAVIVQAMVDADAAGVCFTVHPVTKNPNHLIIEACLGLGDKLVGGEISPDSYIVDKLTETIIDVQLSSTAQVLSNDALRDLARLCKRIEDHYGFPCDVEWAHVEGSFSILQSRPITTL</sequence>